<gene>
    <name evidence="1" type="ORF">CRX42_26315</name>
</gene>
<protein>
    <submittedName>
        <fullName evidence="1">Threonine aldolase</fullName>
    </submittedName>
</protein>
<reference evidence="1 2" key="1">
    <citation type="journal article" date="2018" name="Appl. Microbiol. Biotechnol.">
        <title>Characterization of the caprolactam degradation pathway in Pseudomonas jessenii using mass spectrometry-based proteomics.</title>
        <authorList>
            <person name="Otzen M."/>
            <person name="Palacio C."/>
            <person name="Janssen D.B."/>
        </authorList>
    </citation>
    <scope>NUCLEOTIDE SEQUENCE [LARGE SCALE GENOMIC DNA]</scope>
    <source>
        <strain evidence="1 2">GO3</strain>
    </source>
</reference>
<evidence type="ECO:0000313" key="2">
    <source>
        <dbReference type="Proteomes" id="UP000247437"/>
    </source>
</evidence>
<evidence type="ECO:0000313" key="1">
    <source>
        <dbReference type="EMBL" id="PYY67579.1"/>
    </source>
</evidence>
<dbReference type="Proteomes" id="UP000247437">
    <property type="component" value="Unassembled WGS sequence"/>
</dbReference>
<comment type="caution">
    <text evidence="1">The sequence shown here is derived from an EMBL/GenBank/DDBJ whole genome shotgun (WGS) entry which is preliminary data.</text>
</comment>
<name>A0A2W0EF70_PSEJE</name>
<feature type="non-terminal residue" evidence="1">
    <location>
        <position position="1"/>
    </location>
</feature>
<organism evidence="1 2">
    <name type="scientific">Pseudomonas jessenii</name>
    <dbReference type="NCBI Taxonomy" id="77298"/>
    <lineage>
        <taxon>Bacteria</taxon>
        <taxon>Pseudomonadati</taxon>
        <taxon>Pseudomonadota</taxon>
        <taxon>Gammaproteobacteria</taxon>
        <taxon>Pseudomonadales</taxon>
        <taxon>Pseudomonadaceae</taxon>
        <taxon>Pseudomonas</taxon>
    </lineage>
</organism>
<dbReference type="FunFam" id="3.90.1150.10:FF:000069">
    <property type="entry name" value="L-threonine aldolase"/>
    <property type="match status" value="1"/>
</dbReference>
<dbReference type="InterPro" id="IPR015424">
    <property type="entry name" value="PyrdxlP-dep_Trfase"/>
</dbReference>
<proteinExistence type="predicted"/>
<sequence>RCKQAGQLASKMRFLSAPWVGILENDAWLKYANHANRCAQLLAELVSDIPGVELMFPVQANGVFLQLSEPAIAALTAKGWRFYTFIGNGGARFMCSWDTEEERVRELAKDIREVMSA</sequence>
<dbReference type="Gene3D" id="3.90.1150.10">
    <property type="entry name" value="Aspartate Aminotransferase, domain 1"/>
    <property type="match status" value="1"/>
</dbReference>
<dbReference type="SUPFAM" id="SSF53383">
    <property type="entry name" value="PLP-dependent transferases"/>
    <property type="match status" value="1"/>
</dbReference>
<dbReference type="AlphaFoldDB" id="A0A2W0EF70"/>
<accession>A0A2W0EF70</accession>
<dbReference type="InterPro" id="IPR015422">
    <property type="entry name" value="PyrdxlP-dep_Trfase_small"/>
</dbReference>
<dbReference type="EMBL" id="PDLL01000466">
    <property type="protein sequence ID" value="PYY67579.1"/>
    <property type="molecule type" value="Genomic_DNA"/>
</dbReference>